<proteinExistence type="predicted"/>
<evidence type="ECO:0000256" key="1">
    <source>
        <dbReference type="SAM" id="Phobius"/>
    </source>
</evidence>
<keyword evidence="1" id="KW-1133">Transmembrane helix</keyword>
<keyword evidence="3" id="KW-1185">Reference proteome</keyword>
<protein>
    <submittedName>
        <fullName evidence="2">Uncharacterized protein</fullName>
    </submittedName>
</protein>
<dbReference type="EMBL" id="LMTZ01000168">
    <property type="protein sequence ID" value="KST61896.1"/>
    <property type="molecule type" value="Genomic_DNA"/>
</dbReference>
<feature type="transmembrane region" description="Helical" evidence="1">
    <location>
        <begin position="38"/>
        <end position="59"/>
    </location>
</feature>
<name>A0A0V7ZBM9_9CYAN</name>
<reference evidence="2 3" key="1">
    <citation type="journal article" date="2015" name="Genome Announc.">
        <title>Draft Genome of the Euendolithic (true boring) Cyanobacterium Mastigocoleus testarum strain BC008.</title>
        <authorList>
            <person name="Guida B.S."/>
            <person name="Garcia-Pichel F."/>
        </authorList>
    </citation>
    <scope>NUCLEOTIDE SEQUENCE [LARGE SCALE GENOMIC DNA]</scope>
    <source>
        <strain evidence="2 3">BC008</strain>
    </source>
</reference>
<organism evidence="2 3">
    <name type="scientific">Mastigocoleus testarum BC008</name>
    <dbReference type="NCBI Taxonomy" id="371196"/>
    <lineage>
        <taxon>Bacteria</taxon>
        <taxon>Bacillati</taxon>
        <taxon>Cyanobacteriota</taxon>
        <taxon>Cyanophyceae</taxon>
        <taxon>Nostocales</taxon>
        <taxon>Hapalosiphonaceae</taxon>
        <taxon>Mastigocoleus</taxon>
    </lineage>
</organism>
<dbReference type="Proteomes" id="UP000053372">
    <property type="component" value="Unassembled WGS sequence"/>
</dbReference>
<feature type="transmembrane region" description="Helical" evidence="1">
    <location>
        <begin position="7"/>
        <end position="26"/>
    </location>
</feature>
<evidence type="ECO:0000313" key="3">
    <source>
        <dbReference type="Proteomes" id="UP000053372"/>
    </source>
</evidence>
<gene>
    <name evidence="2" type="ORF">BC008_07575</name>
</gene>
<comment type="caution">
    <text evidence="2">The sequence shown here is derived from an EMBL/GenBank/DDBJ whole genome shotgun (WGS) entry which is preliminary data.</text>
</comment>
<sequence length="148" mass="16965">MLEIIEFTISLISAILGTISFFRSQINREPHLSNKVFRFLKLFVVGIIVFVVVLWLFVLPQASTINISTHSTSTKKIQSSNKLVSHIQKFCIILLEFLSAIQWFTFVLMVWLFSKIYSFTRVTTKIFLLLACGIIDLLGVSLIPRKHS</sequence>
<keyword evidence="1" id="KW-0472">Membrane</keyword>
<accession>A0A0V7ZBM9</accession>
<evidence type="ECO:0000313" key="2">
    <source>
        <dbReference type="EMBL" id="KST61896.1"/>
    </source>
</evidence>
<feature type="transmembrane region" description="Helical" evidence="1">
    <location>
        <begin position="126"/>
        <end position="143"/>
    </location>
</feature>
<keyword evidence="1" id="KW-0812">Transmembrane</keyword>
<feature type="transmembrane region" description="Helical" evidence="1">
    <location>
        <begin position="90"/>
        <end position="114"/>
    </location>
</feature>
<dbReference type="AlphaFoldDB" id="A0A0V7ZBM9"/>